<evidence type="ECO:0000313" key="22">
    <source>
        <dbReference type="Proteomes" id="UP001172457"/>
    </source>
</evidence>
<dbReference type="InterPro" id="IPR000719">
    <property type="entry name" value="Prot_kinase_dom"/>
</dbReference>
<dbReference type="InterPro" id="IPR017441">
    <property type="entry name" value="Protein_kinase_ATP_BS"/>
</dbReference>
<evidence type="ECO:0000256" key="12">
    <source>
        <dbReference type="ARBA" id="ARBA00022840"/>
    </source>
</evidence>
<evidence type="ECO:0000256" key="16">
    <source>
        <dbReference type="ARBA" id="ARBA00023180"/>
    </source>
</evidence>
<evidence type="ECO:0000256" key="6">
    <source>
        <dbReference type="ARBA" id="ARBA00022527"/>
    </source>
</evidence>
<keyword evidence="13" id="KW-1133">Transmembrane helix</keyword>
<evidence type="ECO:0000256" key="2">
    <source>
        <dbReference type="ARBA" id="ARBA00008536"/>
    </source>
</evidence>
<dbReference type="SUPFAM" id="SSF56112">
    <property type="entry name" value="Protein kinase-like (PK-like)"/>
    <property type="match status" value="2"/>
</dbReference>
<evidence type="ECO:0000256" key="17">
    <source>
        <dbReference type="ARBA" id="ARBA00047899"/>
    </source>
</evidence>
<dbReference type="PROSITE" id="PS00108">
    <property type="entry name" value="PROTEIN_KINASE_ST"/>
    <property type="match status" value="2"/>
</dbReference>
<keyword evidence="22" id="KW-1185">Reference proteome</keyword>
<dbReference type="GO" id="GO:0002229">
    <property type="term" value="P:defense response to oomycetes"/>
    <property type="evidence" value="ECO:0007669"/>
    <property type="project" value="UniProtKB-ARBA"/>
</dbReference>
<dbReference type="Pfam" id="PF14299">
    <property type="entry name" value="PP2"/>
    <property type="match status" value="3"/>
</dbReference>
<keyword evidence="15" id="KW-0675">Receptor</keyword>
<dbReference type="Proteomes" id="UP001172457">
    <property type="component" value="Chromosome 8"/>
</dbReference>
<evidence type="ECO:0000256" key="8">
    <source>
        <dbReference type="ARBA" id="ARBA00022692"/>
    </source>
</evidence>
<evidence type="ECO:0000256" key="9">
    <source>
        <dbReference type="ARBA" id="ARBA00022729"/>
    </source>
</evidence>
<keyword evidence="11" id="KW-0418">Kinase</keyword>
<evidence type="ECO:0000256" key="14">
    <source>
        <dbReference type="ARBA" id="ARBA00023136"/>
    </source>
</evidence>
<evidence type="ECO:0000256" key="19">
    <source>
        <dbReference type="PROSITE-ProRule" id="PRU10141"/>
    </source>
</evidence>
<accession>A0AA38S894</accession>
<dbReference type="InterPro" id="IPR045272">
    <property type="entry name" value="ANXUR1/2-like"/>
</dbReference>
<dbReference type="Gene3D" id="1.10.510.10">
    <property type="entry name" value="Transferase(Phosphotransferase) domain 1"/>
    <property type="match status" value="2"/>
</dbReference>
<dbReference type="SMART" id="SM00220">
    <property type="entry name" value="S_TKc"/>
    <property type="match status" value="2"/>
</dbReference>
<evidence type="ECO:0000256" key="3">
    <source>
        <dbReference type="ARBA" id="ARBA00010217"/>
    </source>
</evidence>
<dbReference type="Pfam" id="PF00069">
    <property type="entry name" value="Pkinase"/>
    <property type="match status" value="1"/>
</dbReference>
<keyword evidence="7" id="KW-0808">Transferase</keyword>
<evidence type="ECO:0000256" key="1">
    <source>
        <dbReference type="ARBA" id="ARBA00004251"/>
    </source>
</evidence>
<comment type="subcellular location">
    <subcellularLocation>
        <location evidence="1">Cell membrane</location>
        <topology evidence="1">Single-pass type I membrane protein</topology>
    </subcellularLocation>
</comment>
<dbReference type="InterPro" id="IPR025886">
    <property type="entry name" value="PP2-like"/>
</dbReference>
<keyword evidence="9" id="KW-0732">Signal</keyword>
<keyword evidence="12 19" id="KW-0067">ATP-binding</keyword>
<comment type="catalytic activity">
    <reaction evidence="17">
        <text>L-threonyl-[protein] + ATP = O-phospho-L-threonyl-[protein] + ADP + H(+)</text>
        <dbReference type="Rhea" id="RHEA:46608"/>
        <dbReference type="Rhea" id="RHEA-COMP:11060"/>
        <dbReference type="Rhea" id="RHEA-COMP:11605"/>
        <dbReference type="ChEBI" id="CHEBI:15378"/>
        <dbReference type="ChEBI" id="CHEBI:30013"/>
        <dbReference type="ChEBI" id="CHEBI:30616"/>
        <dbReference type="ChEBI" id="CHEBI:61977"/>
        <dbReference type="ChEBI" id="CHEBI:456216"/>
        <dbReference type="EC" id="2.7.11.1"/>
    </reaction>
</comment>
<keyword evidence="8" id="KW-0812">Transmembrane</keyword>
<dbReference type="GO" id="GO:0004714">
    <property type="term" value="F:transmembrane receptor protein tyrosine kinase activity"/>
    <property type="evidence" value="ECO:0007669"/>
    <property type="project" value="InterPro"/>
</dbReference>
<evidence type="ECO:0000313" key="21">
    <source>
        <dbReference type="EMBL" id="KAJ9538349.1"/>
    </source>
</evidence>
<keyword evidence="14" id="KW-0472">Membrane</keyword>
<evidence type="ECO:0000256" key="5">
    <source>
        <dbReference type="ARBA" id="ARBA00022475"/>
    </source>
</evidence>
<feature type="binding site" evidence="19">
    <location>
        <position position="55"/>
    </location>
    <ligand>
        <name>ATP</name>
        <dbReference type="ChEBI" id="CHEBI:30616"/>
    </ligand>
</feature>
<dbReference type="EC" id="2.7.11.1" evidence="4"/>
<keyword evidence="16" id="KW-0325">Glycoprotein</keyword>
<keyword evidence="6" id="KW-0723">Serine/threonine-protein kinase</keyword>
<comment type="caution">
    <text evidence="21">The sequence shown here is derived from an EMBL/GenBank/DDBJ whole genome shotgun (WGS) entry which is preliminary data.</text>
</comment>
<name>A0AA38S894_9ASTR</name>
<reference evidence="21" key="1">
    <citation type="submission" date="2023-03" db="EMBL/GenBank/DDBJ databases">
        <title>Chromosome-scale reference genome and RAD-based genetic map of yellow starthistle (Centaurea solstitialis) reveal putative structural variation and QTLs associated with invader traits.</title>
        <authorList>
            <person name="Reatini B."/>
            <person name="Cang F.A."/>
            <person name="Jiang Q."/>
            <person name="Mckibben M.T.W."/>
            <person name="Barker M.S."/>
            <person name="Rieseberg L.H."/>
            <person name="Dlugosch K.M."/>
        </authorList>
    </citation>
    <scope>NUCLEOTIDE SEQUENCE</scope>
    <source>
        <strain evidence="21">CAN-66</strain>
        <tissue evidence="21">Leaf</tissue>
    </source>
</reference>
<dbReference type="PANTHER" id="PTHR27003:SF338">
    <property type="entry name" value="TYROSINE-PROTEIN KINASE, NON-RECEPTOR JAK_TYK2-RELATED"/>
    <property type="match status" value="1"/>
</dbReference>
<proteinExistence type="inferred from homology"/>
<dbReference type="GO" id="GO:0005886">
    <property type="term" value="C:plasma membrane"/>
    <property type="evidence" value="ECO:0007669"/>
    <property type="project" value="UniProtKB-SubCell"/>
</dbReference>
<dbReference type="Pfam" id="PF07714">
    <property type="entry name" value="PK_Tyr_Ser-Thr"/>
    <property type="match status" value="2"/>
</dbReference>
<protein>
    <recommendedName>
        <fullName evidence="4">non-specific serine/threonine protein kinase</fullName>
        <ecNumber evidence="4">2.7.11.1</ecNumber>
    </recommendedName>
</protein>
<evidence type="ECO:0000256" key="11">
    <source>
        <dbReference type="ARBA" id="ARBA00022777"/>
    </source>
</evidence>
<evidence type="ECO:0000259" key="20">
    <source>
        <dbReference type="PROSITE" id="PS50011"/>
    </source>
</evidence>
<dbReference type="GO" id="GO:0009506">
    <property type="term" value="C:plasmodesma"/>
    <property type="evidence" value="ECO:0007669"/>
    <property type="project" value="TreeGrafter"/>
</dbReference>
<dbReference type="GO" id="GO:0004674">
    <property type="term" value="F:protein serine/threonine kinase activity"/>
    <property type="evidence" value="ECO:0007669"/>
    <property type="project" value="UniProtKB-KW"/>
</dbReference>
<sequence length="1439" mass="165465">MDFYKEFEHLKIQLEEIKSATDNFAEDKVIGNGGFGKVYKGEISHSKGKSMAAFKRLNTIFGQGNREFWKEIMMLSRYTHENLVSLLGYCDEEPPLSPWIQRFKICLEVARGLSYLHDHHGTKQRVLHCDLKSSNILLDENWNVKVSDFGLSKIAPANQPHTLLVSNVAGTPGYCDPLYMEMGFLSKESECILLAWSYLKCYAVDYALEIVMWKESYKQKKLDELVFQDLKQQMESSSLKTFSDIAYQCLQIDRENRPPIANVVKQLEIAFESQLLYVPDRRGTEHASLQRDPREWGQHGNEIFLFAQGSHILNGWTFKVHGRARFLSPGITYTVNIVFKFIDEECNSTKPVYVGLKYKLDEKTTSSISYLADGREDGWMMVELYQFTSEGTNFDLEIRFEDSEFEGIEFRPQEKVEYEVLEDDKVNMQDSEIDQEQKLPNDYKQIIKRSKSSLQWTTEKELYSAFRKGFLINKGEGWLSLAKNGKKCLMISPRAVFAKYQCVLRSQPNSRFEVMDFNSAKIFIVHKVESQSLSPQTTYACYLVPMKVTKYACGSNDWSVQEFWFVYLLGPQTPLVRRKVNQSTHNPSDIPRFKGLPRKRKDGWMEVQIWEFRTSTITETNDMISMHFCLSGPTHDGSFSGLTMQGVELIPLGSGGFKCEPLFGCEREDNRERDTWRMTRRHVDFRHLIISHLRSGLISVNYKHLFFCIFFNTTLIWCIQISCLEHSISIFALLFDLQTMAIHDEFRHLEIQLEDIKLATDNFAENKVIGIGGFGKVYKGEISHSKGQSMAAFKRLDSSLGQGNPEFWKEVVMLSRYTHENLVSLLGYCDDGGEKILVYEYASRGSLDRHLSSTTLGWARRLKICLEAAKGLSYLHDHQGTQQRVLHRDIKSANILLDENWNAKISDLGLSKIGPANQQHTILVSNVVGTLGYCDPLYMEKGFLTKESDVYSFGVVLFEVLCGRLCNVYNNGQREILVRKWKQSYEEKKLDEVIFKDDMVQQMDVSSLETFSDIAYQCLKRSREERPPMAHVMEKLQIALQFQESYEALVFSVPPLIINSAVPPLIFRTKEELQGILSEGILVNEEKRFSKVSSVMNLGKKFRARARTQFLSPGITYTINLVLLCVSEYVLHPNKQVSFSLAYKRAGEKKYSFSYLAYAREDGSWMVELYQFTSDKTTFDFDIWFNVQRLSKSFIVQGIEFQPLERVAASDDGRVDMQPISELNTDWEGKLPNDYKEIIKRSNQSMRQTTKRELYFLFCKGFLIDDGEGWFSLAKNGKKCLMLSARAVLPKTNSGSGWKWKSLRESRFKLVAFDGYTISFTIQLKHQLLSPGTTYAFYLVYKVTSEFEAPIGVTSVAHVHQLDDCWIIHLVGPQTPVIGPKVGQNTHNPSRKPNIKSLPKLRNDGWMEVQLDEYQTSTPVEDDEITLMGLLCKALSLNP</sequence>
<gene>
    <name evidence="21" type="ORF">OSB04_031082</name>
</gene>
<evidence type="ECO:0000256" key="18">
    <source>
        <dbReference type="ARBA" id="ARBA00048679"/>
    </source>
</evidence>
<comment type="catalytic activity">
    <reaction evidence="18">
        <text>L-seryl-[protein] + ATP = O-phospho-L-seryl-[protein] + ADP + H(+)</text>
        <dbReference type="Rhea" id="RHEA:17989"/>
        <dbReference type="Rhea" id="RHEA-COMP:9863"/>
        <dbReference type="Rhea" id="RHEA-COMP:11604"/>
        <dbReference type="ChEBI" id="CHEBI:15378"/>
        <dbReference type="ChEBI" id="CHEBI:29999"/>
        <dbReference type="ChEBI" id="CHEBI:30616"/>
        <dbReference type="ChEBI" id="CHEBI:83421"/>
        <dbReference type="ChEBI" id="CHEBI:456216"/>
        <dbReference type="EC" id="2.7.11.1"/>
    </reaction>
</comment>
<comment type="similarity">
    <text evidence="2">In the N-terminal section; belongs to the leguminous lectin family.</text>
</comment>
<dbReference type="InterPro" id="IPR011009">
    <property type="entry name" value="Kinase-like_dom_sf"/>
</dbReference>
<keyword evidence="5" id="KW-1003">Cell membrane</keyword>
<evidence type="ECO:0000256" key="15">
    <source>
        <dbReference type="ARBA" id="ARBA00023170"/>
    </source>
</evidence>
<comment type="similarity">
    <text evidence="3">In the C-terminal section; belongs to the protein kinase superfamily. Ser/Thr protein kinase family.</text>
</comment>
<evidence type="ECO:0000256" key="4">
    <source>
        <dbReference type="ARBA" id="ARBA00012513"/>
    </source>
</evidence>
<dbReference type="FunFam" id="3.30.200.20:FF:000039">
    <property type="entry name" value="receptor-like protein kinase FERONIA"/>
    <property type="match status" value="2"/>
</dbReference>
<dbReference type="FunFam" id="1.10.510.10:FF:001023">
    <property type="entry name" value="Os07g0541700 protein"/>
    <property type="match status" value="1"/>
</dbReference>
<dbReference type="PROSITE" id="PS00107">
    <property type="entry name" value="PROTEIN_KINASE_ATP"/>
    <property type="match status" value="2"/>
</dbReference>
<dbReference type="PROSITE" id="PS50011">
    <property type="entry name" value="PROTEIN_KINASE_DOM"/>
    <property type="match status" value="2"/>
</dbReference>
<dbReference type="InterPro" id="IPR001245">
    <property type="entry name" value="Ser-Thr/Tyr_kinase_cat_dom"/>
</dbReference>
<feature type="domain" description="Protein kinase" evidence="20">
    <location>
        <begin position="763"/>
        <end position="1040"/>
    </location>
</feature>
<evidence type="ECO:0000256" key="7">
    <source>
        <dbReference type="ARBA" id="ARBA00022679"/>
    </source>
</evidence>
<evidence type="ECO:0000256" key="13">
    <source>
        <dbReference type="ARBA" id="ARBA00022989"/>
    </source>
</evidence>
<dbReference type="FunFam" id="1.10.510.10:FF:000240">
    <property type="entry name" value="Lectin-domain containing receptor kinase A4.3"/>
    <property type="match status" value="1"/>
</dbReference>
<dbReference type="EMBL" id="JARYMX010000008">
    <property type="protein sequence ID" value="KAJ9538349.1"/>
    <property type="molecule type" value="Genomic_DNA"/>
</dbReference>
<dbReference type="PANTHER" id="PTHR27003">
    <property type="entry name" value="OS07G0166700 PROTEIN"/>
    <property type="match status" value="1"/>
</dbReference>
<keyword evidence="10 19" id="KW-0547">Nucleotide-binding</keyword>
<dbReference type="InterPro" id="IPR008271">
    <property type="entry name" value="Ser/Thr_kinase_AS"/>
</dbReference>
<dbReference type="Gene3D" id="3.30.200.20">
    <property type="entry name" value="Phosphorylase Kinase, domain 1"/>
    <property type="match status" value="2"/>
</dbReference>
<feature type="domain" description="Protein kinase" evidence="20">
    <location>
        <begin position="24"/>
        <end position="271"/>
    </location>
</feature>
<dbReference type="GO" id="GO:0005524">
    <property type="term" value="F:ATP binding"/>
    <property type="evidence" value="ECO:0007669"/>
    <property type="project" value="UniProtKB-UniRule"/>
</dbReference>
<evidence type="ECO:0000256" key="10">
    <source>
        <dbReference type="ARBA" id="ARBA00022741"/>
    </source>
</evidence>
<feature type="binding site" evidence="19">
    <location>
        <position position="794"/>
    </location>
    <ligand>
        <name>ATP</name>
        <dbReference type="ChEBI" id="CHEBI:30616"/>
    </ligand>
</feature>
<organism evidence="21 22">
    <name type="scientific">Centaurea solstitialis</name>
    <name type="common">yellow star-thistle</name>
    <dbReference type="NCBI Taxonomy" id="347529"/>
    <lineage>
        <taxon>Eukaryota</taxon>
        <taxon>Viridiplantae</taxon>
        <taxon>Streptophyta</taxon>
        <taxon>Embryophyta</taxon>
        <taxon>Tracheophyta</taxon>
        <taxon>Spermatophyta</taxon>
        <taxon>Magnoliopsida</taxon>
        <taxon>eudicotyledons</taxon>
        <taxon>Gunneridae</taxon>
        <taxon>Pentapetalae</taxon>
        <taxon>asterids</taxon>
        <taxon>campanulids</taxon>
        <taxon>Asterales</taxon>
        <taxon>Asteraceae</taxon>
        <taxon>Carduoideae</taxon>
        <taxon>Cardueae</taxon>
        <taxon>Centaureinae</taxon>
        <taxon>Centaurea</taxon>
    </lineage>
</organism>